<feature type="signal peptide" evidence="1">
    <location>
        <begin position="1"/>
        <end position="25"/>
    </location>
</feature>
<keyword evidence="3" id="KW-1185">Reference proteome</keyword>
<dbReference type="RefSeq" id="WP_109678040.1">
    <property type="nucleotide sequence ID" value="NZ_CP086615.1"/>
</dbReference>
<gene>
    <name evidence="2" type="ORF">DEM34_08025</name>
</gene>
<name>A0A2U2N338_9GAMM</name>
<sequence length="988" mass="102153">MSPRPLLCLCLLAFAVAGLRLPAAATVVPADTLAVIGWSPSPQAERAPAALREELAALPWDEAGETLEALLAHAAAGETVGPLRGVARTMQTLFTEAGPVDGVIAACPAAGAVLEGERLPLPVGGFALAAGAPERPAWFAALGGLALVARFDAEGMARIGRLLDALASCEGLAGRSLTDGDAALRLDVYRAGGLLPLAVGRAADVLVLSASPERARALLERALAEPEAPLLPAMPGAAGGLAVDLDFAAAGRLLAPDAERHPGAARLAATLNTLGHFQARLGSESGGLASRSRLAVNPDGGDAALRDLLLCRDCAVDPDVAAPAGTVGVSSRYLNLSGWLDYADGWVRHASGGEQTLRGWLTREYGLDPDALLLDWIGDEVHRIELAPLDSRLGSLVWLPPQALVLPVTDDAAAREGVEALLEALAALPLEAMLAERAGADLGMLASTQWARREASYRGVDVTRLHAGPFASLAWAVADGRLILATPARAMEPMLDAVLAGERPAGLPVRGGAPDGAHAIARVDGPATYRGLEELFAALAQPAAYVTRLGLETATGGVGSQAAGGETTVGPLAGRISLPEGATSVSVEGVLAPAQGAGRHFRLQGLPTDRPVTVELTSDTFDTYLSLIDVDAGGIVRENDDAPDTSRSAITFWPRQGTDYWVRVGSYGDSGAGPYRLAAAVAERAADLPAPAESLDVSDGPASVSGTLGPERRPLLYRLESMDEPREVSVALASSAFDTYLYLVDPVTGAVLAENDDAPDTTRSALEFVAEPGREYWLQVDSYQGGGAGAFTLSASTGPAASAAPEVLQPVATEEIEPQGLTVGGEPVTGRLGGAAAAPVQQDYAMDGLAPGDRVQVDLEAGAFDTYLYLIDAASGRLLMENDDYAGSLDRSRLTFRVNPEREYVLRVGSFGGEGTGPFRLELTRLATAGAVPAERPAPPTFGELLTLYGLLPDATGVLARHLAPGGGYGVVEGDTVRSESVLPWRED</sequence>
<evidence type="ECO:0000313" key="3">
    <source>
        <dbReference type="Proteomes" id="UP000245474"/>
    </source>
</evidence>
<evidence type="ECO:0000256" key="1">
    <source>
        <dbReference type="SAM" id="SignalP"/>
    </source>
</evidence>
<keyword evidence="1" id="KW-0732">Signal</keyword>
<dbReference type="AlphaFoldDB" id="A0A2U2N338"/>
<evidence type="ECO:0000313" key="2">
    <source>
        <dbReference type="EMBL" id="PWG63503.1"/>
    </source>
</evidence>
<dbReference type="Proteomes" id="UP000245474">
    <property type="component" value="Unassembled WGS sequence"/>
</dbReference>
<protein>
    <recommendedName>
        <fullName evidence="4">Peptidase C-terminal archaeal/bacterial domain-containing protein</fullName>
    </recommendedName>
</protein>
<feature type="chain" id="PRO_5015762354" description="Peptidase C-terminal archaeal/bacterial domain-containing protein" evidence="1">
    <location>
        <begin position="26"/>
        <end position="988"/>
    </location>
</feature>
<comment type="caution">
    <text evidence="2">The sequence shown here is derived from an EMBL/GenBank/DDBJ whole genome shotgun (WGS) entry which is preliminary data.</text>
</comment>
<dbReference type="EMBL" id="QFFI01000010">
    <property type="protein sequence ID" value="PWG63503.1"/>
    <property type="molecule type" value="Genomic_DNA"/>
</dbReference>
<reference evidence="2 3" key="1">
    <citation type="submission" date="2018-05" db="EMBL/GenBank/DDBJ databases">
        <title>Spiribacter halobius sp. nov., a moderately halophilic bacterium isolated from marine solar saltern.</title>
        <authorList>
            <person name="Zheng W.-S."/>
            <person name="Lu D.-C."/>
            <person name="Du Z.-J."/>
        </authorList>
    </citation>
    <scope>NUCLEOTIDE SEQUENCE [LARGE SCALE GENOMIC DNA]</scope>
    <source>
        <strain evidence="2 3">E85</strain>
    </source>
</reference>
<accession>A0A2U2N338</accession>
<proteinExistence type="predicted"/>
<organism evidence="2 3">
    <name type="scientific">Sediminicurvatus halobius</name>
    <dbReference type="NCBI Taxonomy" id="2182432"/>
    <lineage>
        <taxon>Bacteria</taxon>
        <taxon>Pseudomonadati</taxon>
        <taxon>Pseudomonadota</taxon>
        <taxon>Gammaproteobacteria</taxon>
        <taxon>Chromatiales</taxon>
        <taxon>Ectothiorhodospiraceae</taxon>
        <taxon>Sediminicurvatus</taxon>
    </lineage>
</organism>
<evidence type="ECO:0008006" key="4">
    <source>
        <dbReference type="Google" id="ProtNLM"/>
    </source>
</evidence>
<dbReference type="Gene3D" id="2.60.120.380">
    <property type="match status" value="3"/>
</dbReference>
<dbReference type="OrthoDB" id="8893233at2"/>